<name>A0AAU8MG39_9CAUD</name>
<proteinExistence type="predicted"/>
<protein>
    <recommendedName>
        <fullName evidence="2">Capsid protein</fullName>
    </recommendedName>
</protein>
<sequence>MKINGLSFSSINVVASGVKTSVVSAEPQLIAASTKGSFAITPVVSKTLGLQPGDYIMFANNAQDVEAGVANRVDAVVEFANQNGFDLDTPEGVAACVAAGTTWFIAKGIAQFKKDGTPVMVSVRMSKEEKEKFYDENVDALIANNREKLIAQYELPADASDEDIKAHFTVDDMPAPQTQGFAGCKLAANGSQTGVGLKLSFSDTNNWEQLKYNLDDKTAVKRIYDVDIKNPIADVDYNNGKETVKVTFYALGDYKDEAPSRFGGKKDAE</sequence>
<organism evidence="1">
    <name type="scientific">Geladintestivirus 4</name>
    <dbReference type="NCBI Taxonomy" id="3233136"/>
    <lineage>
        <taxon>Viruses</taxon>
        <taxon>Duplodnaviria</taxon>
        <taxon>Heunggongvirae</taxon>
        <taxon>Uroviricota</taxon>
        <taxon>Caudoviricetes</taxon>
        <taxon>Crassvirales</taxon>
    </lineage>
</organism>
<evidence type="ECO:0008006" key="2">
    <source>
        <dbReference type="Google" id="ProtNLM"/>
    </source>
</evidence>
<evidence type="ECO:0000313" key="1">
    <source>
        <dbReference type="EMBL" id="XCO00004.1"/>
    </source>
</evidence>
<dbReference type="EMBL" id="PP965494">
    <property type="protein sequence ID" value="XCO00004.1"/>
    <property type="molecule type" value="Genomic_DNA"/>
</dbReference>
<accession>A0AAU8MG39</accession>
<reference evidence="1" key="1">
    <citation type="submission" date="2024-06" db="EMBL/GenBank/DDBJ databases">
        <title>Intestivirid acquisition increases across infancy in a wild primate population.</title>
        <authorList>
            <person name="Schneider-Creas I.A."/>
            <person name="Moya I.L."/>
            <person name="Chiou K.L."/>
            <person name="Baniel A."/>
            <person name="Azanaw Haile A."/>
            <person name="Kebede F."/>
            <person name="Abebe B."/>
            <person name="Snyder-Mackler N."/>
            <person name="Varsani A."/>
        </authorList>
    </citation>
    <scope>NUCLEOTIDE SEQUENCE</scope>
    <source>
        <strain evidence="1">Int_RNL_2017_0055_MCB</strain>
    </source>
</reference>